<dbReference type="EMBL" id="JXRA01000037">
    <property type="protein sequence ID" value="KIO77363.1"/>
    <property type="molecule type" value="Genomic_DNA"/>
</dbReference>
<keyword evidence="2" id="KW-1185">Reference proteome</keyword>
<dbReference type="STRING" id="1503925.TH53_09850"/>
<dbReference type="SUPFAM" id="SSF53335">
    <property type="entry name" value="S-adenosyl-L-methionine-dependent methyltransferases"/>
    <property type="match status" value="1"/>
</dbReference>
<dbReference type="InterPro" id="IPR029063">
    <property type="entry name" value="SAM-dependent_MTases_sf"/>
</dbReference>
<name>A0A0D0F715_9SPHI</name>
<dbReference type="AlphaFoldDB" id="A0A0D0F715"/>
<proteinExistence type="predicted"/>
<comment type="caution">
    <text evidence="1">The sequence shown here is derived from an EMBL/GenBank/DDBJ whole genome shotgun (WGS) entry which is preliminary data.</text>
</comment>
<evidence type="ECO:0000313" key="1">
    <source>
        <dbReference type="EMBL" id="KIO77363.1"/>
    </source>
</evidence>
<evidence type="ECO:0000313" key="2">
    <source>
        <dbReference type="Proteomes" id="UP000032049"/>
    </source>
</evidence>
<organism evidence="1 2">
    <name type="scientific">Pedobacter lusitanus</name>
    <dbReference type="NCBI Taxonomy" id="1503925"/>
    <lineage>
        <taxon>Bacteria</taxon>
        <taxon>Pseudomonadati</taxon>
        <taxon>Bacteroidota</taxon>
        <taxon>Sphingobacteriia</taxon>
        <taxon>Sphingobacteriales</taxon>
        <taxon>Sphingobacteriaceae</taxon>
        <taxon>Pedobacter</taxon>
    </lineage>
</organism>
<dbReference type="RefSeq" id="WP_041881226.1">
    <property type="nucleotide sequence ID" value="NZ_CP157278.1"/>
</dbReference>
<protein>
    <submittedName>
        <fullName evidence="1">Uncharacterized protein</fullName>
    </submittedName>
</protein>
<reference evidence="1 2" key="1">
    <citation type="submission" date="2015-01" db="EMBL/GenBank/DDBJ databases">
        <title>Draft genome sequence of Pedobacter sp. NL19 isolated from sludge of an effluent treatment pond in an abandoned uranium mine.</title>
        <authorList>
            <person name="Santos T."/>
            <person name="Caetano T."/>
            <person name="Covas C."/>
            <person name="Cruz A."/>
            <person name="Mendo S."/>
        </authorList>
    </citation>
    <scope>NUCLEOTIDE SEQUENCE [LARGE SCALE GENOMIC DNA]</scope>
    <source>
        <strain evidence="1 2">NL19</strain>
    </source>
</reference>
<gene>
    <name evidence="1" type="ORF">TH53_09850</name>
</gene>
<sequence>MELSDCIAGRIRQHGPVSFHEFMEWCLYDPEIYDIIGCVRSNELVDNFAVHRMAMEKELREVYVDY</sequence>
<dbReference type="Proteomes" id="UP000032049">
    <property type="component" value="Unassembled WGS sequence"/>
</dbReference>
<accession>A0A0D0F715</accession>